<comment type="subcellular location">
    <subcellularLocation>
        <location evidence="1">Cytoplasm</location>
        <location evidence="1">Cytoskeleton</location>
        <location evidence="1">Flagellum axoneme</location>
    </subcellularLocation>
    <subcellularLocation>
        <location evidence="8">Cytoplasm</location>
        <location evidence="8">Cytoskeleton</location>
        <location evidence="8">Flagellum basal body</location>
    </subcellularLocation>
</comment>
<dbReference type="GO" id="GO:0070286">
    <property type="term" value="P:axonemal dynein complex assembly"/>
    <property type="evidence" value="ECO:0007669"/>
    <property type="project" value="InterPro"/>
</dbReference>
<keyword evidence="16" id="KW-1185">Reference proteome</keyword>
<evidence type="ECO:0000256" key="2">
    <source>
        <dbReference type="ARBA" id="ARBA00022490"/>
    </source>
</evidence>
<dbReference type="PANTHER" id="PTHR21625:SF0">
    <property type="entry name" value="DYNEIN REGULATORY COMPLEX SUBUNIT 2"/>
    <property type="match status" value="1"/>
</dbReference>
<keyword evidence="4 13" id="KW-0175">Coiled coil</keyword>
<organism evidence="16">
    <name type="scientific">Harpegnathos saltator</name>
    <name type="common">Jerdon's jumping ant</name>
    <dbReference type="NCBI Taxonomy" id="610380"/>
    <lineage>
        <taxon>Eukaryota</taxon>
        <taxon>Metazoa</taxon>
        <taxon>Ecdysozoa</taxon>
        <taxon>Arthropoda</taxon>
        <taxon>Hexapoda</taxon>
        <taxon>Insecta</taxon>
        <taxon>Pterygota</taxon>
        <taxon>Neoptera</taxon>
        <taxon>Endopterygota</taxon>
        <taxon>Hymenoptera</taxon>
        <taxon>Apocrita</taxon>
        <taxon>Aculeata</taxon>
        <taxon>Formicoidea</taxon>
        <taxon>Formicidae</taxon>
        <taxon>Ponerinae</taxon>
        <taxon>Ponerini</taxon>
        <taxon>Harpegnathos</taxon>
    </lineage>
</organism>
<evidence type="ECO:0000256" key="11">
    <source>
        <dbReference type="ARBA" id="ARBA00041517"/>
    </source>
</evidence>
<evidence type="ECO:0000256" key="13">
    <source>
        <dbReference type="SAM" id="Coils"/>
    </source>
</evidence>
<dbReference type="GO" id="GO:0060285">
    <property type="term" value="P:cilium-dependent cell motility"/>
    <property type="evidence" value="ECO:0007669"/>
    <property type="project" value="TreeGrafter"/>
</dbReference>
<gene>
    <name evidence="15" type="ORF">EAI_15736</name>
</gene>
<dbReference type="OrthoDB" id="8434295at2759"/>
<dbReference type="AlphaFoldDB" id="E2BKD0"/>
<evidence type="ECO:0000313" key="15">
    <source>
        <dbReference type="EMBL" id="EFN83854.1"/>
    </source>
</evidence>
<dbReference type="Proteomes" id="UP000008237">
    <property type="component" value="Unassembled WGS sequence"/>
</dbReference>
<comment type="function">
    <text evidence="12">Component of the nexin-dynein regulatory complex (N-DRC), a key regulator of ciliary/flagellar motility which maintains the alignment and integrity of the distal axoneme and regulates microtubule sliding in motile axonemes. Plays a critical role in the assembly of N-DRC and also stabilizes the assembly of multiple inner dynein arms and radial spokes. Coassembles with DRC1 to form a central scaffold needed for assembly of the N-DRC and its attachment to the outer doublet microtubules.</text>
</comment>
<dbReference type="GO" id="GO:0005858">
    <property type="term" value="C:axonemal dynein complex"/>
    <property type="evidence" value="ECO:0007669"/>
    <property type="project" value="InterPro"/>
</dbReference>
<sequence length="447" mass="53542">MPRKKGKGNKLARMSDEERARYLQHRAELELEAKRRKQQLIAAFTKNKLKREEAFSRLNTAKINEQWRFILRRIKCKELHENVEYLWKNFDRMMKTKDSIIQRLYNELDAADVDHRRLQEAHIQIMDFVFGKYKQRCTRLYESFVRERNHIVLNEVKELNEIRKNLEQRCEQVQSIIFEQDKQIENALMQTKIQNAVNTYSIVYLKEDSVSHLMQYTSNEIEKLWRQLNETITEYERNTRDKRKQYEYLKEQDDAHHADVAQYPRLHTQLQGAIKNLRQDTQALSEKREQTITELKDHIVRMGKKLQSLRQEFSMARMLDATQLKKLTIISASVLKELQRISEKGTMLLSLLKMCSNLEPFSLTVQRYTLRDTGSRRAFTSCMSEPFDKLEKFWEQYNYIKADNIFMRKECDKLSFENKQLRNTLRTYLITVSRTPAARPFASVIVS</sequence>
<evidence type="ECO:0000256" key="6">
    <source>
        <dbReference type="ARBA" id="ARBA00023212"/>
    </source>
</evidence>
<dbReference type="FunCoup" id="E2BKD0">
    <property type="interactions" value="43"/>
</dbReference>
<proteinExistence type="inferred from homology"/>
<keyword evidence="6" id="KW-0206">Cytoskeleton</keyword>
<feature type="domain" description="Dynein regulatory complex protein 1/2 N-terminal" evidence="14">
    <location>
        <begin position="25"/>
        <end position="124"/>
    </location>
</feature>
<dbReference type="OMA" id="DNAFDMH"/>
<accession>E2BKD0</accession>
<dbReference type="InterPro" id="IPR039750">
    <property type="entry name" value="DRC1/DRC2"/>
</dbReference>
<evidence type="ECO:0000313" key="16">
    <source>
        <dbReference type="Proteomes" id="UP000008237"/>
    </source>
</evidence>
<evidence type="ECO:0000256" key="4">
    <source>
        <dbReference type="ARBA" id="ARBA00023054"/>
    </source>
</evidence>
<dbReference type="PANTHER" id="PTHR21625">
    <property type="entry name" value="NYD-SP28 PROTEIN"/>
    <property type="match status" value="1"/>
</dbReference>
<dbReference type="GO" id="GO:0003352">
    <property type="term" value="P:regulation of cilium movement"/>
    <property type="evidence" value="ECO:0007669"/>
    <property type="project" value="TreeGrafter"/>
</dbReference>
<evidence type="ECO:0000256" key="12">
    <source>
        <dbReference type="ARBA" id="ARBA00045865"/>
    </source>
</evidence>
<evidence type="ECO:0000256" key="8">
    <source>
        <dbReference type="ARBA" id="ARBA00037841"/>
    </source>
</evidence>
<dbReference type="InParanoid" id="E2BKD0"/>
<evidence type="ECO:0000256" key="10">
    <source>
        <dbReference type="ARBA" id="ARBA00040899"/>
    </source>
</evidence>
<name>E2BKD0_HARSA</name>
<protein>
    <recommendedName>
        <fullName evidence="10">Dynein regulatory complex subunit 2</fullName>
    </recommendedName>
    <alternativeName>
        <fullName evidence="11">Coiled-coil domain-containing protein 65</fullName>
    </alternativeName>
</protein>
<keyword evidence="2" id="KW-0963">Cytoplasm</keyword>
<dbReference type="KEGG" id="hst:105183812"/>
<evidence type="ECO:0000259" key="14">
    <source>
        <dbReference type="Pfam" id="PF14772"/>
    </source>
</evidence>
<dbReference type="Pfam" id="PF14772">
    <property type="entry name" value="NYD-SP28"/>
    <property type="match status" value="1"/>
</dbReference>
<dbReference type="EMBL" id="GL448783">
    <property type="protein sequence ID" value="EFN83854.1"/>
    <property type="molecule type" value="Genomic_DNA"/>
</dbReference>
<evidence type="ECO:0000256" key="7">
    <source>
        <dbReference type="ARBA" id="ARBA00023273"/>
    </source>
</evidence>
<evidence type="ECO:0000256" key="9">
    <source>
        <dbReference type="ARBA" id="ARBA00038424"/>
    </source>
</evidence>
<evidence type="ECO:0000256" key="1">
    <source>
        <dbReference type="ARBA" id="ARBA00004611"/>
    </source>
</evidence>
<dbReference type="STRING" id="610380.E2BKD0"/>
<keyword evidence="7" id="KW-0966">Cell projection</keyword>
<feature type="coiled-coil region" evidence="13">
    <location>
        <begin position="218"/>
        <end position="312"/>
    </location>
</feature>
<keyword evidence="3" id="KW-0282">Flagellum</keyword>
<evidence type="ECO:0000256" key="3">
    <source>
        <dbReference type="ARBA" id="ARBA00022846"/>
    </source>
</evidence>
<keyword evidence="5" id="KW-0969">Cilium</keyword>
<dbReference type="PhylomeDB" id="E2BKD0"/>
<evidence type="ECO:0000256" key="5">
    <source>
        <dbReference type="ARBA" id="ARBA00023069"/>
    </source>
</evidence>
<reference evidence="15 16" key="1">
    <citation type="journal article" date="2010" name="Science">
        <title>Genomic comparison of the ants Camponotus floridanus and Harpegnathos saltator.</title>
        <authorList>
            <person name="Bonasio R."/>
            <person name="Zhang G."/>
            <person name="Ye C."/>
            <person name="Mutti N.S."/>
            <person name="Fang X."/>
            <person name="Qin N."/>
            <person name="Donahue G."/>
            <person name="Yang P."/>
            <person name="Li Q."/>
            <person name="Li C."/>
            <person name="Zhang P."/>
            <person name="Huang Z."/>
            <person name="Berger S.L."/>
            <person name="Reinberg D."/>
            <person name="Wang J."/>
            <person name="Liebig J."/>
        </authorList>
    </citation>
    <scope>NUCLEOTIDE SEQUENCE [LARGE SCALE GENOMIC DNA]</scope>
    <source>
        <strain evidence="15 16">R22 G/1</strain>
    </source>
</reference>
<comment type="similarity">
    <text evidence="9">Belongs to the DRC2 family.</text>
</comment>
<feature type="coiled-coil region" evidence="13">
    <location>
        <begin position="149"/>
        <end position="176"/>
    </location>
</feature>
<dbReference type="InterPro" id="IPR039505">
    <property type="entry name" value="DRC1/2_N"/>
</dbReference>